<evidence type="ECO:0000256" key="4">
    <source>
        <dbReference type="ARBA" id="ARBA00023125"/>
    </source>
</evidence>
<feature type="compositionally biased region" description="Polar residues" evidence="6">
    <location>
        <begin position="402"/>
        <end position="423"/>
    </location>
</feature>
<dbReference type="GO" id="GO:0008270">
    <property type="term" value="F:zinc ion binding"/>
    <property type="evidence" value="ECO:0007669"/>
    <property type="project" value="UniProtKB-KW"/>
</dbReference>
<dbReference type="Pfam" id="PF25512">
    <property type="entry name" value="zf-CCCH_AtC3H23"/>
    <property type="match status" value="1"/>
</dbReference>
<evidence type="ECO:0000256" key="2">
    <source>
        <dbReference type="ARBA" id="ARBA00022771"/>
    </source>
</evidence>
<dbReference type="Pfam" id="PF00642">
    <property type="entry name" value="zf-CCCH"/>
    <property type="match status" value="1"/>
</dbReference>
<evidence type="ECO:0000256" key="6">
    <source>
        <dbReference type="SAM" id="MobiDB-lite"/>
    </source>
</evidence>
<dbReference type="SUPFAM" id="SSF90229">
    <property type="entry name" value="CCCH zinc finger"/>
    <property type="match status" value="1"/>
</dbReference>
<dbReference type="PANTHER" id="PTHR14493:SF50">
    <property type="entry name" value="RING FINGER PROTEIN UNKEMPT"/>
    <property type="match status" value="1"/>
</dbReference>
<gene>
    <name evidence="8" type="ORF">COCSUDRAFT_48920</name>
</gene>
<keyword evidence="9" id="KW-1185">Reference proteome</keyword>
<name>I0YLT5_COCSC</name>
<protein>
    <recommendedName>
        <fullName evidence="7">C3H1-type domain-containing protein</fullName>
    </recommendedName>
</protein>
<feature type="region of interest" description="Disordered" evidence="6">
    <location>
        <begin position="665"/>
        <end position="719"/>
    </location>
</feature>
<feature type="zinc finger region" description="C3H1-type" evidence="5">
    <location>
        <begin position="59"/>
        <end position="87"/>
    </location>
</feature>
<dbReference type="InterPro" id="IPR036855">
    <property type="entry name" value="Znf_CCCH_sf"/>
</dbReference>
<accession>I0YLT5</accession>
<feature type="region of interest" description="Disordered" evidence="6">
    <location>
        <begin position="389"/>
        <end position="423"/>
    </location>
</feature>
<evidence type="ECO:0000256" key="5">
    <source>
        <dbReference type="PROSITE-ProRule" id="PRU00723"/>
    </source>
</evidence>
<evidence type="ECO:0000256" key="1">
    <source>
        <dbReference type="ARBA" id="ARBA00022723"/>
    </source>
</evidence>
<dbReference type="PROSITE" id="PS50103">
    <property type="entry name" value="ZF_C3H1"/>
    <property type="match status" value="1"/>
</dbReference>
<keyword evidence="3 5" id="KW-0862">Zinc</keyword>
<keyword evidence="2 5" id="KW-0863">Zinc-finger</keyword>
<feature type="compositionally biased region" description="Polar residues" evidence="6">
    <location>
        <begin position="701"/>
        <end position="719"/>
    </location>
</feature>
<dbReference type="RefSeq" id="XP_005643898.1">
    <property type="nucleotide sequence ID" value="XM_005643841.1"/>
</dbReference>
<dbReference type="GeneID" id="17037294"/>
<dbReference type="Proteomes" id="UP000007264">
    <property type="component" value="Unassembled WGS sequence"/>
</dbReference>
<dbReference type="GO" id="GO:0003677">
    <property type="term" value="F:DNA binding"/>
    <property type="evidence" value="ECO:0007669"/>
    <property type="project" value="UniProtKB-KW"/>
</dbReference>
<organism evidence="8 9">
    <name type="scientific">Coccomyxa subellipsoidea (strain C-169)</name>
    <name type="common">Green microalga</name>
    <dbReference type="NCBI Taxonomy" id="574566"/>
    <lineage>
        <taxon>Eukaryota</taxon>
        <taxon>Viridiplantae</taxon>
        <taxon>Chlorophyta</taxon>
        <taxon>core chlorophytes</taxon>
        <taxon>Trebouxiophyceae</taxon>
        <taxon>Trebouxiophyceae incertae sedis</taxon>
        <taxon>Coccomyxaceae</taxon>
        <taxon>Coccomyxa</taxon>
        <taxon>Coccomyxa subellipsoidea</taxon>
    </lineage>
</organism>
<evidence type="ECO:0000256" key="3">
    <source>
        <dbReference type="ARBA" id="ARBA00022833"/>
    </source>
</evidence>
<feature type="region of interest" description="Disordered" evidence="6">
    <location>
        <begin position="597"/>
        <end position="650"/>
    </location>
</feature>
<evidence type="ECO:0000313" key="9">
    <source>
        <dbReference type="Proteomes" id="UP000007264"/>
    </source>
</evidence>
<keyword evidence="1 5" id="KW-0479">Metal-binding</keyword>
<sequence>MDEVKSNSLDDSEDHQSNTFRIFSYKVKRCSRSRPHDWTQCPFSHSGEKAKRRDPRRFAYTGAACPDYRKNASCRRGDKCPFAHGVFESWLHPSRYRTQCCTDGVACKRRVCFFAHQESELRKPEDDPALLAAQLQAEALASTETYQQILASASLDSVPEALPASNANPQLNLAILQSLLQNNGAAAQRLPINWAVDGESQERGRMYQLQALLAALQLRAPAPLPPQPAHSDALSNLDRIELGRLLAANQALVQQQAEREMLQRSSFEAVRRNSMSSDAGMGSDLGRQDSYLSHSGVGLPNNGDGGYGDGRGNARNNFSPGVRRMSMDNARSQINGSAGLDPRILAALAAAQRVNAPGGQPQGRNTAAYRRSVDMGMLAHAAAMGGAGRHGGNSAGFPKQFGEQTSIPEGSPGIESSAQPQQEATALANAFNQGPGVIDGFMAGARQPPGMEQLIGLAPADQAALSASVLQSQDSLGNFQRAPSGYGSAQINGQSQEVRRYLEQLGGQHSGQLTRQASDMSTQGSGHFALSGLGSFGHFISEGSGPLSSLGQASSGLGSFGQPLPQASGHIGPMQNHIGQPRYSPARHSFSSADSLGRLSDVQQQQQQAHMEDAINNGGWGGAPMTEGGDPQPRGGYQGNNAGGPPAERGLAASLLHPEEGARAGEEQYVGSGSSTPSRGPPTPGVAPQHGMMSPREQPPSMHSSLYASSPASHTTTYETSPMSMAMGLTGQPPIPEEGPGWPHTLQQQQQAASAGACHARRMPTLLEQLQLYERQRHSSMPHFHAHASLAMARNTSFESLSAELPRSISDMNLADHNLGSARMPTSIPASST</sequence>
<proteinExistence type="predicted"/>
<dbReference type="InterPro" id="IPR057444">
    <property type="entry name" value="Znf-CCCH_AtC3H23-like"/>
</dbReference>
<dbReference type="OrthoDB" id="10475611at2759"/>
<dbReference type="InterPro" id="IPR000571">
    <property type="entry name" value="Znf_CCCH"/>
</dbReference>
<dbReference type="SMART" id="SM00356">
    <property type="entry name" value="ZnF_C3H1"/>
    <property type="match status" value="1"/>
</dbReference>
<reference evidence="8 9" key="1">
    <citation type="journal article" date="2012" name="Genome Biol.">
        <title>The genome of the polar eukaryotic microalga coccomyxa subellipsoidea reveals traits of cold adaptation.</title>
        <authorList>
            <person name="Blanc G."/>
            <person name="Agarkova I."/>
            <person name="Grimwood J."/>
            <person name="Kuo A."/>
            <person name="Brueggeman A."/>
            <person name="Dunigan D."/>
            <person name="Gurnon J."/>
            <person name="Ladunga I."/>
            <person name="Lindquist E."/>
            <person name="Lucas S."/>
            <person name="Pangilinan J."/>
            <person name="Proschold T."/>
            <person name="Salamov A."/>
            <person name="Schmutz J."/>
            <person name="Weeks D."/>
            <person name="Yamada T."/>
            <person name="Claverie J.M."/>
            <person name="Grigoriev I."/>
            <person name="Van Etten J."/>
            <person name="Lomsadze A."/>
            <person name="Borodovsky M."/>
        </authorList>
    </citation>
    <scope>NUCLEOTIDE SEQUENCE [LARGE SCALE GENOMIC DNA]</scope>
    <source>
        <strain evidence="8 9">C-169</strain>
    </source>
</reference>
<dbReference type="AlphaFoldDB" id="I0YLT5"/>
<evidence type="ECO:0000259" key="7">
    <source>
        <dbReference type="PROSITE" id="PS50103"/>
    </source>
</evidence>
<dbReference type="eggNOG" id="KOG1595">
    <property type="taxonomic scope" value="Eukaryota"/>
</dbReference>
<keyword evidence="4" id="KW-0238">DNA-binding</keyword>
<dbReference type="PANTHER" id="PTHR14493">
    <property type="entry name" value="UNKEMPT FAMILY MEMBER"/>
    <property type="match status" value="1"/>
</dbReference>
<dbReference type="EMBL" id="AGSI01000019">
    <property type="protein sequence ID" value="EIE19354.1"/>
    <property type="molecule type" value="Genomic_DNA"/>
</dbReference>
<feature type="domain" description="C3H1-type" evidence="7">
    <location>
        <begin position="59"/>
        <end position="87"/>
    </location>
</feature>
<dbReference type="Gene3D" id="3.30.1370.210">
    <property type="match status" value="1"/>
</dbReference>
<feature type="region of interest" description="Disordered" evidence="6">
    <location>
        <begin position="275"/>
        <end position="320"/>
    </location>
</feature>
<dbReference type="InterPro" id="IPR045234">
    <property type="entry name" value="Unkempt-like"/>
</dbReference>
<evidence type="ECO:0000313" key="8">
    <source>
        <dbReference type="EMBL" id="EIE19354.1"/>
    </source>
</evidence>
<comment type="caution">
    <text evidence="8">The sequence shown here is derived from an EMBL/GenBank/DDBJ whole genome shotgun (WGS) entry which is preliminary data.</text>
</comment>
<dbReference type="KEGG" id="csl:COCSUDRAFT_48920"/>